<organism evidence="3 4">
    <name type="scientific">Thyridium curvatum</name>
    <dbReference type="NCBI Taxonomy" id="1093900"/>
    <lineage>
        <taxon>Eukaryota</taxon>
        <taxon>Fungi</taxon>
        <taxon>Dikarya</taxon>
        <taxon>Ascomycota</taxon>
        <taxon>Pezizomycotina</taxon>
        <taxon>Sordariomycetes</taxon>
        <taxon>Sordariomycetidae</taxon>
        <taxon>Thyridiales</taxon>
        <taxon>Thyridiaceae</taxon>
        <taxon>Thyridium</taxon>
    </lineage>
</organism>
<gene>
    <name evidence="3" type="ORF">E0L32_007254</name>
</gene>
<dbReference type="AlphaFoldDB" id="A0A507B469"/>
<feature type="domain" description="DUF7907" evidence="2">
    <location>
        <begin position="28"/>
        <end position="197"/>
    </location>
</feature>
<dbReference type="Pfam" id="PF25484">
    <property type="entry name" value="DUF7907"/>
    <property type="match status" value="1"/>
</dbReference>
<keyword evidence="4" id="KW-1185">Reference proteome</keyword>
<dbReference type="GeneID" id="41974701"/>
<evidence type="ECO:0000259" key="2">
    <source>
        <dbReference type="Pfam" id="PF25484"/>
    </source>
</evidence>
<reference evidence="3 4" key="1">
    <citation type="submission" date="2019-06" db="EMBL/GenBank/DDBJ databases">
        <title>Draft genome sequence of the filamentous fungus Phialemoniopsis curvata isolated from diesel fuel.</title>
        <authorList>
            <person name="Varaljay V.A."/>
            <person name="Lyon W.J."/>
            <person name="Crouch A.L."/>
            <person name="Drake C.E."/>
            <person name="Hollomon J.M."/>
            <person name="Nadeau L.J."/>
            <person name="Nunn H.S."/>
            <person name="Stevenson B.S."/>
            <person name="Bojanowski C.L."/>
            <person name="Crookes-Goodson W.J."/>
        </authorList>
    </citation>
    <scope>NUCLEOTIDE SEQUENCE [LARGE SCALE GENOMIC DNA]</scope>
    <source>
        <strain evidence="3 4">D216</strain>
    </source>
</reference>
<sequence length="202" mass="21599">MKFSPSSLLLGLGAAGAMAQADVQDGPYALKIVDAEDASLNGLWVDACHSGAAIDTPCFSADAAGRELFYHNHTATGEAGPLIRYFNVDTGGDTPTRVPQPLSLTYVPSTNVANGLLSVGNTDPLNVAFDAAGKLFVRDYYDDSKFAAGERPQPGSYDLYHWQVCWNLASSYYYQSLAWVTSGNPHNPTCVAVNVTRVTPED</sequence>
<protein>
    <recommendedName>
        <fullName evidence="2">DUF7907 domain-containing protein</fullName>
    </recommendedName>
</protein>
<feature type="chain" id="PRO_5021241572" description="DUF7907 domain-containing protein" evidence="1">
    <location>
        <begin position="20"/>
        <end position="202"/>
    </location>
</feature>
<dbReference type="InParanoid" id="A0A507B469"/>
<dbReference type="InterPro" id="IPR057229">
    <property type="entry name" value="DUF7907"/>
</dbReference>
<keyword evidence="1" id="KW-0732">Signal</keyword>
<evidence type="ECO:0000256" key="1">
    <source>
        <dbReference type="SAM" id="SignalP"/>
    </source>
</evidence>
<dbReference type="STRING" id="1093900.A0A507B469"/>
<accession>A0A507B469</accession>
<name>A0A507B469_9PEZI</name>
<dbReference type="Proteomes" id="UP000319257">
    <property type="component" value="Unassembled WGS sequence"/>
</dbReference>
<feature type="signal peptide" evidence="1">
    <location>
        <begin position="1"/>
        <end position="19"/>
    </location>
</feature>
<dbReference type="EMBL" id="SKBQ01000043">
    <property type="protein sequence ID" value="TPX12139.1"/>
    <property type="molecule type" value="Genomic_DNA"/>
</dbReference>
<comment type="caution">
    <text evidence="3">The sequence shown here is derived from an EMBL/GenBank/DDBJ whole genome shotgun (WGS) entry which is preliminary data.</text>
</comment>
<evidence type="ECO:0000313" key="3">
    <source>
        <dbReference type="EMBL" id="TPX12139.1"/>
    </source>
</evidence>
<evidence type="ECO:0000313" key="4">
    <source>
        <dbReference type="Proteomes" id="UP000319257"/>
    </source>
</evidence>
<proteinExistence type="predicted"/>
<dbReference type="OrthoDB" id="3515453at2759"/>
<dbReference type="RefSeq" id="XP_030993850.1">
    <property type="nucleotide sequence ID" value="XM_031141977.1"/>
</dbReference>